<evidence type="ECO:0000313" key="2">
    <source>
        <dbReference type="EMBL" id="KII83435.1"/>
    </source>
</evidence>
<feature type="region of interest" description="Disordered" evidence="1">
    <location>
        <begin position="1"/>
        <end position="32"/>
    </location>
</feature>
<proteinExistence type="predicted"/>
<keyword evidence="3" id="KW-1185">Reference proteome</keyword>
<protein>
    <submittedName>
        <fullName evidence="2">Uncharacterized protein</fullName>
    </submittedName>
</protein>
<gene>
    <name evidence="2" type="ORF">PLICRDRAFT_180513</name>
</gene>
<dbReference type="AlphaFoldDB" id="A0A0C9SW21"/>
<sequence length="115" mass="12332">MSTHANREVTAPPHGIRERVPLATSAHASTPRCVERAIRPTPALVRCIGSPLGVRRGSPAVSLTSASRANPVIHCGLLIQKRMSAICPRERGQSASGLGAMELFLEAKKAPEEWF</sequence>
<dbReference type="HOGENOM" id="CLU_2110017_0_0_1"/>
<evidence type="ECO:0000256" key="1">
    <source>
        <dbReference type="SAM" id="MobiDB-lite"/>
    </source>
</evidence>
<dbReference type="EMBL" id="KN832578">
    <property type="protein sequence ID" value="KII83435.1"/>
    <property type="molecule type" value="Genomic_DNA"/>
</dbReference>
<reference evidence="2 3" key="1">
    <citation type="submission" date="2014-06" db="EMBL/GenBank/DDBJ databases">
        <title>Evolutionary Origins and Diversification of the Mycorrhizal Mutualists.</title>
        <authorList>
            <consortium name="DOE Joint Genome Institute"/>
            <consortium name="Mycorrhizal Genomics Consortium"/>
            <person name="Kohler A."/>
            <person name="Kuo A."/>
            <person name="Nagy L.G."/>
            <person name="Floudas D."/>
            <person name="Copeland A."/>
            <person name="Barry K.W."/>
            <person name="Cichocki N."/>
            <person name="Veneault-Fourrey C."/>
            <person name="LaButti K."/>
            <person name="Lindquist E.A."/>
            <person name="Lipzen A."/>
            <person name="Lundell T."/>
            <person name="Morin E."/>
            <person name="Murat C."/>
            <person name="Riley R."/>
            <person name="Ohm R."/>
            <person name="Sun H."/>
            <person name="Tunlid A."/>
            <person name="Henrissat B."/>
            <person name="Grigoriev I.V."/>
            <person name="Hibbett D.S."/>
            <person name="Martin F."/>
        </authorList>
    </citation>
    <scope>NUCLEOTIDE SEQUENCE [LARGE SCALE GENOMIC DNA]</scope>
    <source>
        <strain evidence="2 3">FD-325 SS-3</strain>
    </source>
</reference>
<organism evidence="2 3">
    <name type="scientific">Plicaturopsis crispa FD-325 SS-3</name>
    <dbReference type="NCBI Taxonomy" id="944288"/>
    <lineage>
        <taxon>Eukaryota</taxon>
        <taxon>Fungi</taxon>
        <taxon>Dikarya</taxon>
        <taxon>Basidiomycota</taxon>
        <taxon>Agaricomycotina</taxon>
        <taxon>Agaricomycetes</taxon>
        <taxon>Agaricomycetidae</taxon>
        <taxon>Amylocorticiales</taxon>
        <taxon>Amylocorticiaceae</taxon>
        <taxon>Plicatura</taxon>
        <taxon>Plicaturopsis crispa</taxon>
    </lineage>
</organism>
<evidence type="ECO:0000313" key="3">
    <source>
        <dbReference type="Proteomes" id="UP000053263"/>
    </source>
</evidence>
<name>A0A0C9SW21_PLICR</name>
<accession>A0A0C9SW21</accession>
<dbReference type="Proteomes" id="UP000053263">
    <property type="component" value="Unassembled WGS sequence"/>
</dbReference>